<feature type="compositionally biased region" description="Pro residues" evidence="1">
    <location>
        <begin position="78"/>
        <end position="91"/>
    </location>
</feature>
<proteinExistence type="predicted"/>
<evidence type="ECO:0000313" key="2">
    <source>
        <dbReference type="EMBL" id="KAJ8339552.1"/>
    </source>
</evidence>
<evidence type="ECO:0000256" key="1">
    <source>
        <dbReference type="SAM" id="MobiDB-lite"/>
    </source>
</evidence>
<sequence length="196" mass="20675">MSPQLFGPPLRLSALFIPDLGRPLTAKRGDLWPARQSGPRAAGERAEPVEPATWMPIKSHPDTGTSSFPPSLASLHSVPPPPTPHPPPPAPEDYGRGATIAGRPSLYVKFFAFYLGSPAQLLAASPRASTSAAKSCDTRAAQALKRRRCTAPVSLLQERRGLLAVDSGPAVVVVRMSCLSWGSGAVVQALCGIEPR</sequence>
<organism evidence="2 3">
    <name type="scientific">Synaphobranchus kaupii</name>
    <name type="common">Kaup's arrowtooth eel</name>
    <dbReference type="NCBI Taxonomy" id="118154"/>
    <lineage>
        <taxon>Eukaryota</taxon>
        <taxon>Metazoa</taxon>
        <taxon>Chordata</taxon>
        <taxon>Craniata</taxon>
        <taxon>Vertebrata</taxon>
        <taxon>Euteleostomi</taxon>
        <taxon>Actinopterygii</taxon>
        <taxon>Neopterygii</taxon>
        <taxon>Teleostei</taxon>
        <taxon>Anguilliformes</taxon>
        <taxon>Synaphobranchidae</taxon>
        <taxon>Synaphobranchus</taxon>
    </lineage>
</organism>
<keyword evidence="3" id="KW-1185">Reference proteome</keyword>
<dbReference type="AlphaFoldDB" id="A0A9Q1EIR7"/>
<protein>
    <submittedName>
        <fullName evidence="2">Uncharacterized protein</fullName>
    </submittedName>
</protein>
<name>A0A9Q1EIR7_SYNKA</name>
<evidence type="ECO:0000313" key="3">
    <source>
        <dbReference type="Proteomes" id="UP001152622"/>
    </source>
</evidence>
<dbReference type="EMBL" id="JAINUF010000017">
    <property type="protein sequence ID" value="KAJ8339552.1"/>
    <property type="molecule type" value="Genomic_DNA"/>
</dbReference>
<feature type="region of interest" description="Disordered" evidence="1">
    <location>
        <begin position="23"/>
        <end position="97"/>
    </location>
</feature>
<gene>
    <name evidence="2" type="ORF">SKAU_G00363380</name>
</gene>
<dbReference type="Proteomes" id="UP001152622">
    <property type="component" value="Chromosome 17"/>
</dbReference>
<reference evidence="2" key="1">
    <citation type="journal article" date="2023" name="Science">
        <title>Genome structures resolve the early diversification of teleost fishes.</title>
        <authorList>
            <person name="Parey E."/>
            <person name="Louis A."/>
            <person name="Montfort J."/>
            <person name="Bouchez O."/>
            <person name="Roques C."/>
            <person name="Iampietro C."/>
            <person name="Lluch J."/>
            <person name="Castinel A."/>
            <person name="Donnadieu C."/>
            <person name="Desvignes T."/>
            <person name="Floi Bucao C."/>
            <person name="Jouanno E."/>
            <person name="Wen M."/>
            <person name="Mejri S."/>
            <person name="Dirks R."/>
            <person name="Jansen H."/>
            <person name="Henkel C."/>
            <person name="Chen W.J."/>
            <person name="Zahm M."/>
            <person name="Cabau C."/>
            <person name="Klopp C."/>
            <person name="Thompson A.W."/>
            <person name="Robinson-Rechavi M."/>
            <person name="Braasch I."/>
            <person name="Lecointre G."/>
            <person name="Bobe J."/>
            <person name="Postlethwait J.H."/>
            <person name="Berthelot C."/>
            <person name="Roest Crollius H."/>
            <person name="Guiguen Y."/>
        </authorList>
    </citation>
    <scope>NUCLEOTIDE SEQUENCE</scope>
    <source>
        <strain evidence="2">WJC10195</strain>
    </source>
</reference>
<comment type="caution">
    <text evidence="2">The sequence shown here is derived from an EMBL/GenBank/DDBJ whole genome shotgun (WGS) entry which is preliminary data.</text>
</comment>
<accession>A0A9Q1EIR7</accession>